<evidence type="ECO:0000256" key="6">
    <source>
        <dbReference type="ARBA" id="ARBA00023172"/>
    </source>
</evidence>
<evidence type="ECO:0000259" key="10">
    <source>
        <dbReference type="PROSITE" id="PS50162"/>
    </source>
</evidence>
<dbReference type="PROSITE" id="PS00321">
    <property type="entry name" value="RECA_1"/>
    <property type="match status" value="1"/>
</dbReference>
<feature type="domain" description="RecA family profile 2" evidence="11">
    <location>
        <begin position="202"/>
        <end position="275"/>
    </location>
</feature>
<keyword evidence="6 7" id="KW-0233">DNA recombination</keyword>
<keyword evidence="5 7" id="KW-0238">DNA-binding</keyword>
<dbReference type="CDD" id="cd00983">
    <property type="entry name" value="RecA"/>
    <property type="match status" value="1"/>
</dbReference>
<comment type="function">
    <text evidence="7">Can catalyze the hydrolysis of ATP in the presence of single-stranded DNA, the ATP-dependent uptake of single-stranded DNA by duplex DNA, and the ATP-dependent hybridization of homologous single-stranded DNAs. It interacts with LexA causing its activation and leading to its autocatalytic cleavage.</text>
</comment>
<dbReference type="InterPro" id="IPR049428">
    <property type="entry name" value="RecA-like_N"/>
</dbReference>
<dbReference type="GO" id="GO:0009432">
    <property type="term" value="P:SOS response"/>
    <property type="evidence" value="ECO:0007669"/>
    <property type="project" value="UniProtKB-UniRule"/>
</dbReference>
<sequence>MSRPEEKVKALSSALGQIEKQFGKGAIMRLGEEGAVVDIEAIPTGSIGLDSILGIGGVPKGRIVEIFGPESSGKTTLALEIIAQCQRMGGTAAFIDAEHALDPKYAEKLGVNLKELLVSQPDSGEQALEIAETLTRSGGLDLFVIDSVAALVPRAEIEGEIGDSFVGVQARLMSQALRKLAGVISKSRTCAIFTNQIRQKIGVMFGNPETTTGGLALKFYATVRLDVRRIAALKKGEQVIGSRTKVRVVKNKIAPPFREVEFDIIYGEGISHAGELIDLGTEQGVIDKSGAYYSFGNIKLGQGREAAIDFLKGHRELAQKIELALRDKLKLPRPKVRDEDNRTTTAKKK</sequence>
<dbReference type="GO" id="GO:0006281">
    <property type="term" value="P:DNA repair"/>
    <property type="evidence" value="ECO:0007669"/>
    <property type="project" value="UniProtKB-UniRule"/>
</dbReference>
<dbReference type="PROSITE" id="PS50163">
    <property type="entry name" value="RECA_3"/>
    <property type="match status" value="1"/>
</dbReference>
<evidence type="ECO:0000256" key="8">
    <source>
        <dbReference type="RuleBase" id="RU000526"/>
    </source>
</evidence>
<evidence type="ECO:0000256" key="4">
    <source>
        <dbReference type="ARBA" id="ARBA00022840"/>
    </source>
</evidence>
<dbReference type="GO" id="GO:0003697">
    <property type="term" value="F:single-stranded DNA binding"/>
    <property type="evidence" value="ECO:0007669"/>
    <property type="project" value="UniProtKB-UniRule"/>
</dbReference>
<evidence type="ECO:0000256" key="1">
    <source>
        <dbReference type="ARBA" id="ARBA00009391"/>
    </source>
</evidence>
<dbReference type="EMBL" id="DTMZ01000004">
    <property type="protein sequence ID" value="HGD12526.1"/>
    <property type="molecule type" value="Genomic_DNA"/>
</dbReference>
<keyword evidence="7" id="KW-0963">Cytoplasm</keyword>
<evidence type="ECO:0000256" key="3">
    <source>
        <dbReference type="ARBA" id="ARBA00022741"/>
    </source>
</evidence>
<reference evidence="12" key="1">
    <citation type="journal article" date="2020" name="mSystems">
        <title>Genome- and Community-Level Interaction Insights into Carbon Utilization and Element Cycling Functions of Hydrothermarchaeota in Hydrothermal Sediment.</title>
        <authorList>
            <person name="Zhou Z."/>
            <person name="Liu Y."/>
            <person name="Xu W."/>
            <person name="Pan J."/>
            <person name="Luo Z.H."/>
            <person name="Li M."/>
        </authorList>
    </citation>
    <scope>NUCLEOTIDE SEQUENCE [LARGE SCALE GENOMIC DNA]</scope>
    <source>
        <strain evidence="12">SpSt-914</strain>
    </source>
</reference>
<keyword evidence="7 8" id="KW-0234">DNA repair</keyword>
<keyword evidence="4 7" id="KW-0067">ATP-binding</keyword>
<dbReference type="GO" id="GO:0005524">
    <property type="term" value="F:ATP binding"/>
    <property type="evidence" value="ECO:0007669"/>
    <property type="project" value="UniProtKB-UniRule"/>
</dbReference>
<evidence type="ECO:0000313" key="12">
    <source>
        <dbReference type="EMBL" id="HGD12526.1"/>
    </source>
</evidence>
<dbReference type="HAMAP" id="MF_00268">
    <property type="entry name" value="RecA"/>
    <property type="match status" value="1"/>
</dbReference>
<dbReference type="InterPro" id="IPR003593">
    <property type="entry name" value="AAA+_ATPase"/>
</dbReference>
<dbReference type="InterPro" id="IPR023400">
    <property type="entry name" value="RecA_C_sf"/>
</dbReference>
<comment type="similarity">
    <text evidence="1 7 9">Belongs to the RecA family.</text>
</comment>
<keyword evidence="7 8" id="KW-0742">SOS response</keyword>
<dbReference type="InterPro" id="IPR020588">
    <property type="entry name" value="RecA_ATP-bd"/>
</dbReference>
<dbReference type="GO" id="GO:0006310">
    <property type="term" value="P:DNA recombination"/>
    <property type="evidence" value="ECO:0007669"/>
    <property type="project" value="UniProtKB-UniRule"/>
</dbReference>
<dbReference type="PROSITE" id="PS50162">
    <property type="entry name" value="RECA_2"/>
    <property type="match status" value="1"/>
</dbReference>
<dbReference type="PANTHER" id="PTHR45900">
    <property type="entry name" value="RECA"/>
    <property type="match status" value="1"/>
</dbReference>
<dbReference type="InterPro" id="IPR020584">
    <property type="entry name" value="DNA_recomb/repair_RecA_CS"/>
</dbReference>
<dbReference type="InterPro" id="IPR027417">
    <property type="entry name" value="P-loop_NTPase"/>
</dbReference>
<comment type="subcellular location">
    <subcellularLocation>
        <location evidence="7">Cytoplasm</location>
    </subcellularLocation>
</comment>
<evidence type="ECO:0000256" key="5">
    <source>
        <dbReference type="ARBA" id="ARBA00023125"/>
    </source>
</evidence>
<dbReference type="GO" id="GO:0003684">
    <property type="term" value="F:damaged DNA binding"/>
    <property type="evidence" value="ECO:0007669"/>
    <property type="project" value="UniProtKB-UniRule"/>
</dbReference>
<protein>
    <recommendedName>
        <fullName evidence="2 7">Protein RecA</fullName>
    </recommendedName>
    <alternativeName>
        <fullName evidence="7 8">Recombinase A</fullName>
    </alternativeName>
</protein>
<accession>A0A7V3UZD9</accession>
<dbReference type="GO" id="GO:0005829">
    <property type="term" value="C:cytosol"/>
    <property type="evidence" value="ECO:0007669"/>
    <property type="project" value="TreeGrafter"/>
</dbReference>
<evidence type="ECO:0000256" key="2">
    <source>
        <dbReference type="ARBA" id="ARBA00015553"/>
    </source>
</evidence>
<dbReference type="FunFam" id="3.40.50.300:FF:000087">
    <property type="entry name" value="Recombinase RecA"/>
    <property type="match status" value="1"/>
</dbReference>
<dbReference type="SUPFAM" id="SSF54752">
    <property type="entry name" value="RecA protein, C-terminal domain"/>
    <property type="match status" value="1"/>
</dbReference>
<dbReference type="SMART" id="SM00382">
    <property type="entry name" value="AAA"/>
    <property type="match status" value="1"/>
</dbReference>
<dbReference type="InterPro" id="IPR020587">
    <property type="entry name" value="RecA_monomer-monomer_interface"/>
</dbReference>
<name>A0A7V3UZD9_UNCW3</name>
<comment type="caution">
    <text evidence="12">The sequence shown here is derived from an EMBL/GenBank/DDBJ whole genome shotgun (WGS) entry which is preliminary data.</text>
</comment>
<evidence type="ECO:0000256" key="7">
    <source>
        <dbReference type="HAMAP-Rule" id="MF_00268"/>
    </source>
</evidence>
<dbReference type="PRINTS" id="PR00142">
    <property type="entry name" value="RECA"/>
</dbReference>
<dbReference type="SUPFAM" id="SSF52540">
    <property type="entry name" value="P-loop containing nucleoside triphosphate hydrolases"/>
    <property type="match status" value="1"/>
</dbReference>
<feature type="domain" description="RecA family profile 1" evidence="10">
    <location>
        <begin position="38"/>
        <end position="197"/>
    </location>
</feature>
<evidence type="ECO:0000256" key="9">
    <source>
        <dbReference type="RuleBase" id="RU004527"/>
    </source>
</evidence>
<dbReference type="Pfam" id="PF00154">
    <property type="entry name" value="RecA_N"/>
    <property type="match status" value="1"/>
</dbReference>
<keyword evidence="3 7" id="KW-0547">Nucleotide-binding</keyword>
<dbReference type="Pfam" id="PF21096">
    <property type="entry name" value="RecA_C"/>
    <property type="match status" value="1"/>
</dbReference>
<dbReference type="InterPro" id="IPR013765">
    <property type="entry name" value="DNA_recomb/repair_RecA"/>
</dbReference>
<feature type="binding site" evidence="7">
    <location>
        <begin position="68"/>
        <end position="75"/>
    </location>
    <ligand>
        <name>ATP</name>
        <dbReference type="ChEBI" id="CHEBI:30616"/>
    </ligand>
</feature>
<dbReference type="NCBIfam" id="TIGR02012">
    <property type="entry name" value="tigrfam_recA"/>
    <property type="match status" value="1"/>
</dbReference>
<dbReference type="PANTHER" id="PTHR45900:SF1">
    <property type="entry name" value="MITOCHONDRIAL DNA REPAIR PROTEIN RECA HOMOLOG-RELATED"/>
    <property type="match status" value="1"/>
</dbReference>
<gene>
    <name evidence="7 12" type="primary">recA</name>
    <name evidence="12" type="ORF">ENX16_00350</name>
</gene>
<keyword evidence="7 9" id="KW-0227">DNA damage</keyword>
<dbReference type="GO" id="GO:0140664">
    <property type="term" value="F:ATP-dependent DNA damage sensor activity"/>
    <property type="evidence" value="ECO:0007669"/>
    <property type="project" value="InterPro"/>
</dbReference>
<dbReference type="Gene3D" id="3.40.50.300">
    <property type="entry name" value="P-loop containing nucleotide triphosphate hydrolases"/>
    <property type="match status" value="1"/>
</dbReference>
<dbReference type="AlphaFoldDB" id="A0A7V3UZD9"/>
<organism evidence="12">
    <name type="scientific">candidate division WOR-3 bacterium</name>
    <dbReference type="NCBI Taxonomy" id="2052148"/>
    <lineage>
        <taxon>Bacteria</taxon>
        <taxon>Bacteria division WOR-3</taxon>
    </lineage>
</organism>
<evidence type="ECO:0000259" key="11">
    <source>
        <dbReference type="PROSITE" id="PS50163"/>
    </source>
</evidence>
<proteinExistence type="inferred from homology"/>
<dbReference type="InterPro" id="IPR049261">
    <property type="entry name" value="RecA-like_C"/>
</dbReference>